<reference evidence="1" key="3">
    <citation type="journal article" date="2017" name="Nature">
        <title>Genome sequence of the progenitor of the wheat D genome Aegilops tauschii.</title>
        <authorList>
            <person name="Luo M.C."/>
            <person name="Gu Y.Q."/>
            <person name="Puiu D."/>
            <person name="Wang H."/>
            <person name="Twardziok S.O."/>
            <person name="Deal K.R."/>
            <person name="Huo N."/>
            <person name="Zhu T."/>
            <person name="Wang L."/>
            <person name="Wang Y."/>
            <person name="McGuire P.E."/>
            <person name="Liu S."/>
            <person name="Long H."/>
            <person name="Ramasamy R.K."/>
            <person name="Rodriguez J.C."/>
            <person name="Van S.L."/>
            <person name="Yuan L."/>
            <person name="Wang Z."/>
            <person name="Xia Z."/>
            <person name="Xiao L."/>
            <person name="Anderson O.D."/>
            <person name="Ouyang S."/>
            <person name="Liang Y."/>
            <person name="Zimin A.V."/>
            <person name="Pertea G."/>
            <person name="Qi P."/>
            <person name="Bennetzen J.L."/>
            <person name="Dai X."/>
            <person name="Dawson M.W."/>
            <person name="Muller H.G."/>
            <person name="Kugler K."/>
            <person name="Rivarola-Duarte L."/>
            <person name="Spannagl M."/>
            <person name="Mayer K.F.X."/>
            <person name="Lu F.H."/>
            <person name="Bevan M.W."/>
            <person name="Leroy P."/>
            <person name="Li P."/>
            <person name="You F.M."/>
            <person name="Sun Q."/>
            <person name="Liu Z."/>
            <person name="Lyons E."/>
            <person name="Wicker T."/>
            <person name="Salzberg S.L."/>
            <person name="Devos K.M."/>
            <person name="Dvorak J."/>
        </authorList>
    </citation>
    <scope>NUCLEOTIDE SEQUENCE [LARGE SCALE GENOMIC DNA]</scope>
    <source>
        <strain evidence="1">cv. AL8/78</strain>
    </source>
</reference>
<protein>
    <submittedName>
        <fullName evidence="1">Uncharacterized protein</fullName>
    </submittedName>
</protein>
<reference evidence="2" key="1">
    <citation type="journal article" date="2014" name="Science">
        <title>Ancient hybridizations among the ancestral genomes of bread wheat.</title>
        <authorList>
            <consortium name="International Wheat Genome Sequencing Consortium,"/>
            <person name="Marcussen T."/>
            <person name="Sandve S.R."/>
            <person name="Heier L."/>
            <person name="Spannagl M."/>
            <person name="Pfeifer M."/>
            <person name="Jakobsen K.S."/>
            <person name="Wulff B.B."/>
            <person name="Steuernagel B."/>
            <person name="Mayer K.F."/>
            <person name="Olsen O.A."/>
        </authorList>
    </citation>
    <scope>NUCLEOTIDE SEQUENCE [LARGE SCALE GENOMIC DNA]</scope>
    <source>
        <strain evidence="2">cv. AL8/78</strain>
    </source>
</reference>
<reference evidence="1" key="4">
    <citation type="submission" date="2019-03" db="UniProtKB">
        <authorList>
            <consortium name="EnsemblPlants"/>
        </authorList>
    </citation>
    <scope>IDENTIFICATION</scope>
</reference>
<evidence type="ECO:0000313" key="2">
    <source>
        <dbReference type="Proteomes" id="UP000015105"/>
    </source>
</evidence>
<reference evidence="2" key="2">
    <citation type="journal article" date="2017" name="Nat. Plants">
        <title>The Aegilops tauschii genome reveals multiple impacts of transposons.</title>
        <authorList>
            <person name="Zhao G."/>
            <person name="Zou C."/>
            <person name="Li K."/>
            <person name="Wang K."/>
            <person name="Li T."/>
            <person name="Gao L."/>
            <person name="Zhang X."/>
            <person name="Wang H."/>
            <person name="Yang Z."/>
            <person name="Liu X."/>
            <person name="Jiang W."/>
            <person name="Mao L."/>
            <person name="Kong X."/>
            <person name="Jiao Y."/>
            <person name="Jia J."/>
        </authorList>
    </citation>
    <scope>NUCLEOTIDE SEQUENCE [LARGE SCALE GENOMIC DNA]</scope>
    <source>
        <strain evidence="2">cv. AL8/78</strain>
    </source>
</reference>
<name>A0A453G3V1_AEGTS</name>
<dbReference type="AlphaFoldDB" id="A0A453G3V1"/>
<organism evidence="1 2">
    <name type="scientific">Aegilops tauschii subsp. strangulata</name>
    <name type="common">Goatgrass</name>
    <dbReference type="NCBI Taxonomy" id="200361"/>
    <lineage>
        <taxon>Eukaryota</taxon>
        <taxon>Viridiplantae</taxon>
        <taxon>Streptophyta</taxon>
        <taxon>Embryophyta</taxon>
        <taxon>Tracheophyta</taxon>
        <taxon>Spermatophyta</taxon>
        <taxon>Magnoliopsida</taxon>
        <taxon>Liliopsida</taxon>
        <taxon>Poales</taxon>
        <taxon>Poaceae</taxon>
        <taxon>BOP clade</taxon>
        <taxon>Pooideae</taxon>
        <taxon>Triticodae</taxon>
        <taxon>Triticeae</taxon>
        <taxon>Triticinae</taxon>
        <taxon>Aegilops</taxon>
    </lineage>
</organism>
<dbReference type="Proteomes" id="UP000015105">
    <property type="component" value="Chromosome 3D"/>
</dbReference>
<keyword evidence="2" id="KW-1185">Reference proteome</keyword>
<reference evidence="1" key="5">
    <citation type="journal article" date="2021" name="G3 (Bethesda)">
        <title>Aegilops tauschii genome assembly Aet v5.0 features greater sequence contiguity and improved annotation.</title>
        <authorList>
            <person name="Wang L."/>
            <person name="Zhu T."/>
            <person name="Rodriguez J.C."/>
            <person name="Deal K.R."/>
            <person name="Dubcovsky J."/>
            <person name="McGuire P.E."/>
            <person name="Lux T."/>
            <person name="Spannagl M."/>
            <person name="Mayer K.F.X."/>
            <person name="Baldrich P."/>
            <person name="Meyers B.C."/>
            <person name="Huo N."/>
            <person name="Gu Y.Q."/>
            <person name="Zhou H."/>
            <person name="Devos K.M."/>
            <person name="Bennetzen J.L."/>
            <person name="Unver T."/>
            <person name="Budak H."/>
            <person name="Gulick P.J."/>
            <person name="Galiba G."/>
            <person name="Kalapos B."/>
            <person name="Nelson D.R."/>
            <person name="Li P."/>
            <person name="You F.M."/>
            <person name="Luo M.C."/>
            <person name="Dvorak J."/>
        </authorList>
    </citation>
    <scope>NUCLEOTIDE SEQUENCE [LARGE SCALE GENOMIC DNA]</scope>
    <source>
        <strain evidence="1">cv. AL8/78</strain>
    </source>
</reference>
<evidence type="ECO:0000313" key="1">
    <source>
        <dbReference type="EnsemblPlants" id="AET3Gv20873400.1"/>
    </source>
</evidence>
<dbReference type="Gramene" id="AET3Gv20873400.1">
    <property type="protein sequence ID" value="AET3Gv20873400.1"/>
    <property type="gene ID" value="AET3Gv20873400"/>
</dbReference>
<dbReference type="EnsemblPlants" id="AET3Gv20873400.1">
    <property type="protein sequence ID" value="AET3Gv20873400.1"/>
    <property type="gene ID" value="AET3Gv20873400"/>
</dbReference>
<accession>A0A453G3V1</accession>
<proteinExistence type="predicted"/>
<sequence>MADTEAGKRATDSDTATLILNTQWKLRRSKQQQATKTTWLRDNDDVVEITLDLQRDSVLVQGVRP</sequence>
<dbReference type="STRING" id="200361.A0A453G3V1"/>